<protein>
    <submittedName>
        <fullName evidence="2">DUF342 domain-containing protein</fullName>
    </submittedName>
</protein>
<name>A0A3G2EC54_9BURK</name>
<dbReference type="InterPro" id="IPR005646">
    <property type="entry name" value="FapA"/>
</dbReference>
<evidence type="ECO:0000259" key="1">
    <source>
        <dbReference type="Pfam" id="PF20250"/>
    </source>
</evidence>
<dbReference type="AlphaFoldDB" id="A0A3G2EC54"/>
<evidence type="ECO:0000313" key="3">
    <source>
        <dbReference type="Proteomes" id="UP000279594"/>
    </source>
</evidence>
<dbReference type="Pfam" id="PF20250">
    <property type="entry name" value="FapA_N"/>
    <property type="match status" value="1"/>
</dbReference>
<organism evidence="2 3">
    <name type="scientific">Janthinobacterium agaricidamnosum</name>
    <dbReference type="NCBI Taxonomy" id="55508"/>
    <lineage>
        <taxon>Bacteria</taxon>
        <taxon>Pseudomonadati</taxon>
        <taxon>Pseudomonadota</taxon>
        <taxon>Betaproteobacteria</taxon>
        <taxon>Burkholderiales</taxon>
        <taxon>Oxalobacteraceae</taxon>
        <taxon>Janthinobacterium</taxon>
    </lineage>
</organism>
<dbReference type="Proteomes" id="UP000279594">
    <property type="component" value="Chromosome"/>
</dbReference>
<keyword evidence="3" id="KW-1185">Reference proteome</keyword>
<accession>A0A3G2EC54</accession>
<dbReference type="EMBL" id="CP033019">
    <property type="protein sequence ID" value="AYM77450.1"/>
    <property type="molecule type" value="Genomic_DNA"/>
</dbReference>
<evidence type="ECO:0000313" key="2">
    <source>
        <dbReference type="EMBL" id="AYM77450.1"/>
    </source>
</evidence>
<dbReference type="PANTHER" id="PTHR38032:SF1">
    <property type="entry name" value="RNA-BINDING PROTEIN KHPB N-TERMINAL DOMAIN-CONTAINING PROTEIN"/>
    <property type="match status" value="1"/>
</dbReference>
<sequence>MCCRGRQVVSDDDTPVPDAAPAGGLPYGLVQRDGGVFLDLSLAPAQLRAAVDQLFQSGQLLAGLDYGLFLLTLFHAPTPRAAPKGDALLRIAVRVVPFSPQRRALYKQVKIHGDSAEFYFEALLPDADGQVPVRREFDELVADLWCKGVHYGIDSVAVRAILASGKAERITVARVLPPQPGRDAQLVEVSQGIHRDDAPRERSDGRLDLLSFKNRFPQVKKHARLLRLLPGAPGLPGYDLAGKALPPPAPLALDLATVAGPGTTVEHFSDGDFVVATTNGYVNVDEHGKMSIENKIVSREGVSSRTTGNLKLRAAYEEYGDVQEQRQLDGSDITIHGDVYGHLHSHGGLILLQRNLVGGTAFNEHGDVRVEGVASGSVLQALSGQVHVKRAESCVIAGTRVVIDSASNCEIIADEVVIELAEGCAVAARTIRIGSAGPRKQVEMLLFPLVPDLSVLEQQIAESLAKAAQYQQVQHKRQQEIDAIAQLPEVRNYLTLAGQLRRGELQLQPAQQLQYDKLAARIAPVLKEVARLRVEVKQSEILQAQMLSLVAQLRQERQATAGQSRCSLGLVDGETTVRALVVPPGPAKVYDRPPKEIKALLRSATPATQAVFADSTGSLDWTYAPPP</sequence>
<dbReference type="PANTHER" id="PTHR38032">
    <property type="entry name" value="POLYMERASE-RELATED"/>
    <property type="match status" value="1"/>
</dbReference>
<reference evidence="2 3" key="1">
    <citation type="submission" date="2018-10" db="EMBL/GenBank/DDBJ databases">
        <title>Effects of UV and annual dynamics of microbial communities in freshwater RAS systems.</title>
        <authorList>
            <person name="Bekkelund A.K."/>
            <person name="Hansen B.R."/>
            <person name="Stokken H."/>
            <person name="Eriksen B.F."/>
            <person name="Kashulin N.A."/>
        </authorList>
    </citation>
    <scope>NUCLEOTIDE SEQUENCE [LARGE SCALE GENOMIC DNA]</scope>
    <source>
        <strain evidence="2 3">BHSEK</strain>
    </source>
</reference>
<dbReference type="InterPro" id="IPR046866">
    <property type="entry name" value="FapA_N"/>
</dbReference>
<gene>
    <name evidence="2" type="ORF">D9M09_17850</name>
</gene>
<feature type="domain" description="Flagellar Assembly Protein A N-terminal region" evidence="1">
    <location>
        <begin position="109"/>
        <end position="286"/>
    </location>
</feature>
<proteinExistence type="predicted"/>